<comment type="caution">
    <text evidence="2">The sequence shown here is derived from an EMBL/GenBank/DDBJ whole genome shotgun (WGS) entry which is preliminary data.</text>
</comment>
<dbReference type="GO" id="GO:1902670">
    <property type="term" value="F:carbon dioxide binding"/>
    <property type="evidence" value="ECO:0007669"/>
    <property type="project" value="TreeGrafter"/>
</dbReference>
<organism evidence="2 3">
    <name type="scientific">Microbispora triticiradicis</name>
    <dbReference type="NCBI Taxonomy" id="2200763"/>
    <lineage>
        <taxon>Bacteria</taxon>
        <taxon>Bacillati</taxon>
        <taxon>Actinomycetota</taxon>
        <taxon>Actinomycetes</taxon>
        <taxon>Streptosporangiales</taxon>
        <taxon>Streptosporangiaceae</taxon>
        <taxon>Microbispora</taxon>
    </lineage>
</organism>
<dbReference type="AlphaFoldDB" id="A0A5R8ZJP4"/>
<dbReference type="GO" id="GO:0005506">
    <property type="term" value="F:iron ion binding"/>
    <property type="evidence" value="ECO:0007669"/>
    <property type="project" value="TreeGrafter"/>
</dbReference>
<dbReference type="Proteomes" id="UP000309033">
    <property type="component" value="Unassembled WGS sequence"/>
</dbReference>
<proteinExistence type="inferred from homology"/>
<gene>
    <name evidence="2" type="ORF">FED44_00170</name>
</gene>
<protein>
    <submittedName>
        <fullName evidence="2">HypC/HybG/HupF family hydrogenase formation chaperone</fullName>
    </submittedName>
</protein>
<dbReference type="PANTHER" id="PTHR35177:SF2">
    <property type="entry name" value="HYDROGENASE MATURATION FACTOR HYBG"/>
    <property type="match status" value="1"/>
</dbReference>
<dbReference type="SUPFAM" id="SSF159127">
    <property type="entry name" value="HupF/HypC-like"/>
    <property type="match status" value="1"/>
</dbReference>
<evidence type="ECO:0000313" key="3">
    <source>
        <dbReference type="Proteomes" id="UP000309033"/>
    </source>
</evidence>
<dbReference type="EMBL" id="VANP01000001">
    <property type="protein sequence ID" value="TLP65988.1"/>
    <property type="molecule type" value="Genomic_DNA"/>
</dbReference>
<dbReference type="Gene3D" id="2.30.30.140">
    <property type="match status" value="1"/>
</dbReference>
<keyword evidence="3" id="KW-1185">Reference proteome</keyword>
<dbReference type="NCBIfam" id="TIGR00074">
    <property type="entry name" value="hypC_hupF"/>
    <property type="match status" value="1"/>
</dbReference>
<dbReference type="PRINTS" id="PR00445">
    <property type="entry name" value="HUPFHYPC"/>
</dbReference>
<comment type="similarity">
    <text evidence="1">Belongs to the HupF/HypC family.</text>
</comment>
<evidence type="ECO:0000313" key="2">
    <source>
        <dbReference type="EMBL" id="TLP65988.1"/>
    </source>
</evidence>
<dbReference type="OrthoDB" id="9806017at2"/>
<accession>A0A5R8ZJP4</accession>
<dbReference type="GO" id="GO:0051604">
    <property type="term" value="P:protein maturation"/>
    <property type="evidence" value="ECO:0007669"/>
    <property type="project" value="TreeGrafter"/>
</dbReference>
<dbReference type="FunFam" id="2.30.30.140:FF:000022">
    <property type="entry name" value="Hydrogenase assembly chaperone HybG"/>
    <property type="match status" value="1"/>
</dbReference>
<dbReference type="InterPro" id="IPR001109">
    <property type="entry name" value="Hydrogenase_HupF/HypC"/>
</dbReference>
<sequence>MCLGIPGEIVEIPSDRPDLATVDVSGVRRAVNIDLLDGQPLRPGDWVLIHVGFALSKIDEDEARAALEFLEGIGQAYEDELAALRDSGPGAEG</sequence>
<dbReference type="PANTHER" id="PTHR35177">
    <property type="entry name" value="HYDROGENASE MATURATION FACTOR HYBG"/>
    <property type="match status" value="1"/>
</dbReference>
<dbReference type="Pfam" id="PF01455">
    <property type="entry name" value="HupF_HypC"/>
    <property type="match status" value="1"/>
</dbReference>
<reference evidence="2" key="1">
    <citation type="submission" date="2019-05" db="EMBL/GenBank/DDBJ databases">
        <title>Isolation, diversity and antifungal activity of Actinobacteria from wheat.</title>
        <authorList>
            <person name="Yu B."/>
        </authorList>
    </citation>
    <scope>NUCLEOTIDE SEQUENCE [LARGE SCALE GENOMIC DNA]</scope>
    <source>
        <strain evidence="2">NEAU-HEGS1-5</strain>
    </source>
</reference>
<evidence type="ECO:0000256" key="1">
    <source>
        <dbReference type="ARBA" id="ARBA00006018"/>
    </source>
</evidence>
<name>A0A5R8ZJP4_9ACTN</name>